<dbReference type="PRINTS" id="PR02008">
    <property type="entry name" value="RCMTFAMILY"/>
</dbReference>
<dbReference type="AlphaFoldDB" id="A0A6N6NPB3"/>
<evidence type="ECO:0000256" key="3">
    <source>
        <dbReference type="ARBA" id="ARBA00022691"/>
    </source>
</evidence>
<dbReference type="PROSITE" id="PS51686">
    <property type="entry name" value="SAM_MT_RSMB_NOP"/>
    <property type="match status" value="1"/>
</dbReference>
<feature type="compositionally biased region" description="Basic and acidic residues" evidence="6">
    <location>
        <begin position="268"/>
        <end position="323"/>
    </location>
</feature>
<dbReference type="EMBL" id="WAJR01000001">
    <property type="protein sequence ID" value="KAB1642900.1"/>
    <property type="molecule type" value="Genomic_DNA"/>
</dbReference>
<keyword evidence="9" id="KW-1185">Reference proteome</keyword>
<dbReference type="InterPro" id="IPR049560">
    <property type="entry name" value="MeTrfase_RsmB-F_NOP2_cat"/>
</dbReference>
<evidence type="ECO:0000256" key="6">
    <source>
        <dbReference type="SAM" id="MobiDB-lite"/>
    </source>
</evidence>
<dbReference type="InterPro" id="IPR023267">
    <property type="entry name" value="RCMT"/>
</dbReference>
<dbReference type="OrthoDB" id="9810297at2"/>
<feature type="binding site" evidence="5">
    <location>
        <position position="618"/>
    </location>
    <ligand>
        <name>S-adenosyl-L-methionine</name>
        <dbReference type="ChEBI" id="CHEBI:59789"/>
    </ligand>
</feature>
<keyword evidence="4 5" id="KW-0694">RNA-binding</keyword>
<accession>A0A6N6NPB3</accession>
<comment type="similarity">
    <text evidence="5">Belongs to the class I-like SAM-binding methyltransferase superfamily. RsmB/NOP family.</text>
</comment>
<organism evidence="8 9">
    <name type="scientific">Ellagibacter isourolithinifaciens</name>
    <dbReference type="NCBI Taxonomy" id="2137581"/>
    <lineage>
        <taxon>Bacteria</taxon>
        <taxon>Bacillati</taxon>
        <taxon>Actinomycetota</taxon>
        <taxon>Coriobacteriia</taxon>
        <taxon>Eggerthellales</taxon>
        <taxon>Eggerthellaceae</taxon>
        <taxon>Ellagibacter</taxon>
    </lineage>
</organism>
<feature type="binding site" evidence="5">
    <location>
        <position position="664"/>
    </location>
    <ligand>
        <name>S-adenosyl-L-methionine</name>
        <dbReference type="ChEBI" id="CHEBI:59789"/>
    </ligand>
</feature>
<evidence type="ECO:0000313" key="8">
    <source>
        <dbReference type="EMBL" id="KAB1642900.1"/>
    </source>
</evidence>
<name>A0A6N6NPB3_9ACTN</name>
<dbReference type="Proteomes" id="UP000468668">
    <property type="component" value="Unassembled WGS sequence"/>
</dbReference>
<dbReference type="SUPFAM" id="SSF53335">
    <property type="entry name" value="S-adenosyl-L-methionine-dependent methyltransferases"/>
    <property type="match status" value="1"/>
</dbReference>
<dbReference type="InterPro" id="IPR029063">
    <property type="entry name" value="SAM-dependent_MTases_sf"/>
</dbReference>
<evidence type="ECO:0000256" key="5">
    <source>
        <dbReference type="PROSITE-ProRule" id="PRU01023"/>
    </source>
</evidence>
<dbReference type="GO" id="GO:0003723">
    <property type="term" value="F:RNA binding"/>
    <property type="evidence" value="ECO:0007669"/>
    <property type="project" value="UniProtKB-UniRule"/>
</dbReference>
<keyword evidence="1 5" id="KW-0489">Methyltransferase</keyword>
<feature type="binding site" evidence="5">
    <location>
        <position position="645"/>
    </location>
    <ligand>
        <name>S-adenosyl-L-methionine</name>
        <dbReference type="ChEBI" id="CHEBI:59789"/>
    </ligand>
</feature>
<dbReference type="InterPro" id="IPR035926">
    <property type="entry name" value="NusB-like_sf"/>
</dbReference>
<feature type="region of interest" description="Disordered" evidence="6">
    <location>
        <begin position="1"/>
        <end position="329"/>
    </location>
</feature>
<dbReference type="PANTHER" id="PTHR22807">
    <property type="entry name" value="NOP2 YEAST -RELATED NOL1/NOP2/FMU SUN DOMAIN-CONTAINING"/>
    <property type="match status" value="1"/>
</dbReference>
<dbReference type="Gene3D" id="1.10.940.10">
    <property type="entry name" value="NusB-like"/>
    <property type="match status" value="1"/>
</dbReference>
<feature type="compositionally biased region" description="Basic and acidic residues" evidence="6">
    <location>
        <begin position="90"/>
        <end position="130"/>
    </location>
</feature>
<dbReference type="GO" id="GO:0008173">
    <property type="term" value="F:RNA methyltransferase activity"/>
    <property type="evidence" value="ECO:0007669"/>
    <property type="project" value="InterPro"/>
</dbReference>
<comment type="caution">
    <text evidence="8">The sequence shown here is derived from an EMBL/GenBank/DDBJ whole genome shotgun (WGS) entry which is preliminary data.</text>
</comment>
<dbReference type="Pfam" id="PF01189">
    <property type="entry name" value="Methyltr_RsmB-F"/>
    <property type="match status" value="1"/>
</dbReference>
<protein>
    <recommendedName>
        <fullName evidence="7">SAM-dependent MTase RsmB/NOP-type domain-containing protein</fullName>
    </recommendedName>
</protein>
<proteinExistence type="inferred from homology"/>
<feature type="active site" description="Nucleophile" evidence="5">
    <location>
        <position position="717"/>
    </location>
</feature>
<gene>
    <name evidence="8" type="ORF">F8C90_00500</name>
</gene>
<dbReference type="InterPro" id="IPR001678">
    <property type="entry name" value="MeTrfase_RsmB-F_NOP2_dom"/>
</dbReference>
<feature type="domain" description="SAM-dependent MTase RsmB/NOP-type" evidence="7">
    <location>
        <begin position="491"/>
        <end position="771"/>
    </location>
</feature>
<dbReference type="GO" id="GO:0001510">
    <property type="term" value="P:RNA methylation"/>
    <property type="evidence" value="ECO:0007669"/>
    <property type="project" value="InterPro"/>
</dbReference>
<dbReference type="SUPFAM" id="SSF48013">
    <property type="entry name" value="NusB-like"/>
    <property type="match status" value="1"/>
</dbReference>
<feature type="compositionally biased region" description="Basic and acidic residues" evidence="6">
    <location>
        <begin position="1"/>
        <end position="17"/>
    </location>
</feature>
<dbReference type="InterPro" id="IPR006027">
    <property type="entry name" value="NusB_RsmB_TIM44"/>
</dbReference>
<evidence type="ECO:0000256" key="1">
    <source>
        <dbReference type="ARBA" id="ARBA00022603"/>
    </source>
</evidence>
<feature type="compositionally biased region" description="Basic and acidic residues" evidence="6">
    <location>
        <begin position="140"/>
        <end position="255"/>
    </location>
</feature>
<evidence type="ECO:0000313" key="9">
    <source>
        <dbReference type="Proteomes" id="UP000468668"/>
    </source>
</evidence>
<dbReference type="Pfam" id="PF01029">
    <property type="entry name" value="NusB"/>
    <property type="match status" value="1"/>
</dbReference>
<keyword evidence="3 5" id="KW-0949">S-adenosyl-L-methionine</keyword>
<dbReference type="PANTHER" id="PTHR22807:SF53">
    <property type="entry name" value="RIBOSOMAL RNA SMALL SUBUNIT METHYLTRANSFERASE B-RELATED"/>
    <property type="match status" value="1"/>
</dbReference>
<evidence type="ECO:0000256" key="2">
    <source>
        <dbReference type="ARBA" id="ARBA00022679"/>
    </source>
</evidence>
<comment type="caution">
    <text evidence="5">Lacks conserved residue(s) required for the propagation of feature annotation.</text>
</comment>
<evidence type="ECO:0000259" key="7">
    <source>
        <dbReference type="PROSITE" id="PS51686"/>
    </source>
</evidence>
<sequence>MERKKWMPRHSRLELRRFMGTTENGRHNMPDGNNQHNEEHRGNGGAKRQGSQDRRGRSNSGSYGSKGSGDHRGSYKGSRDGGKGGKGGYGKRDSRGGSSRDGEHRSRKPFDNKRSDNRKSYGKRSDDRRSGGKSFSKQGDGNRKPYGKRDDNRKPYGKRDDDRRRDGERTFDKREGDRKPYGKRDDNRKFEKRDGERKPFNKHDGDRKPFDKREGATRDFERAPRGDAPFKKDRADDRGFSRKDAGEHRGFERRGPWRPNEQNAALAEGREPQEGVYRGELELDENGELKYRNRPKGGERRGAKHSFGDKPRTSGVVHKDSERSASPARQAALRVTSIVRERDAFAQELIHKYIDSSRMSREDRAFATRLTLGVVSSYGTLDDVINRCLDRVSDINDDVRDALRISTYEIIFLKKEPHAAVSQGVELVKTIAPKASGLANAVLRRIADKAHKFPFGDPRTDIEAFARLHAFPEWLAKRALLDLGPEATRDYLAGSNEPAPLFVAINAAKADESEVVETIVAAHGDPVAVSVNGEDIPGCYCLSEGRVLFDGRVRHMIQTGQLLVSDASSQQIARLVLTEEKPASLLEVGAGRGTKTVLIQSDAQRRYGSQIDEYVTVDNLEFKTNITAERAEEYGIHVSESITGDATVLDDVVGERAFDVVFIDAPCSGLGTLRRHPEIRWRLNPEKIDEFAKTGLALLKSASTHVAPGGSIVFSTCTITRAENIDVVKAFLASDEGASFALAPIGGAPCFNPALKPGSPDAHFAVRLVKAAE</sequence>
<evidence type="ECO:0000256" key="4">
    <source>
        <dbReference type="ARBA" id="ARBA00022884"/>
    </source>
</evidence>
<dbReference type="GO" id="GO:0006355">
    <property type="term" value="P:regulation of DNA-templated transcription"/>
    <property type="evidence" value="ECO:0007669"/>
    <property type="project" value="InterPro"/>
</dbReference>
<reference evidence="8 9" key="1">
    <citation type="submission" date="2019-09" db="EMBL/GenBank/DDBJ databases">
        <title>Whole genome shotgun sequencing (WGS) of Ellagibacter isourolithinifaciens DSM 104140(T) and Adlercreutzia muris DSM 29508(T).</title>
        <authorList>
            <person name="Stoll D.A."/>
            <person name="Danylec N."/>
            <person name="Huch M."/>
        </authorList>
    </citation>
    <scope>NUCLEOTIDE SEQUENCE [LARGE SCALE GENOMIC DNA]</scope>
    <source>
        <strain evidence="8 9">DSM 104140</strain>
    </source>
</reference>
<dbReference type="Gene3D" id="3.40.50.150">
    <property type="entry name" value="Vaccinia Virus protein VP39"/>
    <property type="match status" value="1"/>
</dbReference>
<feature type="compositionally biased region" description="Basic and acidic residues" evidence="6">
    <location>
        <begin position="68"/>
        <end position="83"/>
    </location>
</feature>
<keyword evidence="2 5" id="KW-0808">Transferase</keyword>